<dbReference type="GO" id="GO:0005524">
    <property type="term" value="F:ATP binding"/>
    <property type="evidence" value="ECO:0007669"/>
    <property type="project" value="UniProtKB-KW"/>
</dbReference>
<dbReference type="Pfam" id="PF00501">
    <property type="entry name" value="AMP-binding"/>
    <property type="match status" value="1"/>
</dbReference>
<gene>
    <name evidence="4" type="ORF">BB558_006708</name>
</gene>
<protein>
    <recommendedName>
        <fullName evidence="3">AMP-dependent synthetase/ligase domain-containing protein</fullName>
    </recommendedName>
</protein>
<evidence type="ECO:0000259" key="3">
    <source>
        <dbReference type="Pfam" id="PF00501"/>
    </source>
</evidence>
<reference evidence="4 5" key="1">
    <citation type="journal article" date="2018" name="MBio">
        <title>Comparative Genomics Reveals the Core Gene Toolbox for the Fungus-Insect Symbiosis.</title>
        <authorList>
            <person name="Wang Y."/>
            <person name="Stata M."/>
            <person name="Wang W."/>
            <person name="Stajich J.E."/>
            <person name="White M.M."/>
            <person name="Moncalvo J.M."/>
        </authorList>
    </citation>
    <scope>NUCLEOTIDE SEQUENCE [LARGE SCALE GENOMIC DNA]</scope>
    <source>
        <strain evidence="4 5">AUS-126-30</strain>
    </source>
</reference>
<name>A0A2U1IWZ9_SMIAN</name>
<evidence type="ECO:0000256" key="1">
    <source>
        <dbReference type="ARBA" id="ARBA00022741"/>
    </source>
</evidence>
<dbReference type="PANTHER" id="PTHR43272">
    <property type="entry name" value="LONG-CHAIN-FATTY-ACID--COA LIGASE"/>
    <property type="match status" value="1"/>
</dbReference>
<dbReference type="Proteomes" id="UP000245591">
    <property type="component" value="Unassembled WGS sequence"/>
</dbReference>
<dbReference type="GO" id="GO:0016020">
    <property type="term" value="C:membrane"/>
    <property type="evidence" value="ECO:0007669"/>
    <property type="project" value="TreeGrafter"/>
</dbReference>
<organism evidence="4 5">
    <name type="scientific">Smittium angustum</name>
    <dbReference type="NCBI Taxonomy" id="133377"/>
    <lineage>
        <taxon>Eukaryota</taxon>
        <taxon>Fungi</taxon>
        <taxon>Fungi incertae sedis</taxon>
        <taxon>Zoopagomycota</taxon>
        <taxon>Kickxellomycotina</taxon>
        <taxon>Harpellomycetes</taxon>
        <taxon>Harpellales</taxon>
        <taxon>Legeriomycetaceae</taxon>
        <taxon>Smittium</taxon>
    </lineage>
</organism>
<dbReference type="AlphaFoldDB" id="A0A2U1IWZ9"/>
<dbReference type="GO" id="GO:0004467">
    <property type="term" value="F:long-chain fatty acid-CoA ligase activity"/>
    <property type="evidence" value="ECO:0007669"/>
    <property type="project" value="TreeGrafter"/>
</dbReference>
<keyword evidence="1" id="KW-0547">Nucleotide-binding</keyword>
<evidence type="ECO:0000313" key="5">
    <source>
        <dbReference type="Proteomes" id="UP000245591"/>
    </source>
</evidence>
<dbReference type="PANTHER" id="PTHR43272:SF33">
    <property type="entry name" value="AMP-BINDING DOMAIN-CONTAINING PROTEIN-RELATED"/>
    <property type="match status" value="1"/>
</dbReference>
<keyword evidence="2" id="KW-0067">ATP-binding</keyword>
<dbReference type="InterPro" id="IPR000873">
    <property type="entry name" value="AMP-dep_synth/lig_dom"/>
</dbReference>
<accession>A0A2U1IWZ9</accession>
<evidence type="ECO:0000313" key="4">
    <source>
        <dbReference type="EMBL" id="PVZ97336.1"/>
    </source>
</evidence>
<sequence>MYFKEKEIICHIVPKSEEPGFSPILRHPDNKFTLEHETYTDVNTVYDVFWKAVFEYPTNQYLGYRPYDPITKSFGPYVFLTYEQVGKRITNFGSGLMEVSYKQALEDEANGAEEGSATQSVLDRQWPVAIYSENRIEWSISDRGITSQNLYSTALYDTLGATSIEYILNHCNCPVVVCTLDKIPKLLLMKSKLPTVKILICMNGIGKNSTEFVPPPFNTKSAEILKHWASELGVTIYGMDEIEEIGSKSTLFAQHSKPKPTDIYTILYTSGTTGNPKGAVSRHGMYAEAAKSAAVARNKMLEGPPTVLSYLPLPHAYGRTVENHITLAGGTIGYYCGDVTKILEDSRALQPTMFPGVPRILTRIYDAIIAATVNAKGLKGYISRMATKQKIDNLLAGKGLKHKLWDALIFNKTRAIISNRLVNITTGTAPLESAVVNFLKIALMSEITEGWAMTETASLGMGQLRGDLTTGNIGVPALCVEIRLRDVPEMDYYVTDMPCARGELLIRSKTLFSEYLRDPENTKSTLLADGWLATGDIARINSNGSVSIIDRKKSIFKTSQGEYIAPEKLESFVVRHPLVLQAFIHGYSIKNNIVGIIVPDPMTFVPWATNILKEAGHRDEKYDFVSLTKNKLVIKKFLEEIEILSKNNKLNGYEIIKGLYLEHEPFDIEKNGILTPTLKLKRFTAINHYKPIMERLYQELEKQK</sequence>
<dbReference type="Gene3D" id="3.40.50.12780">
    <property type="entry name" value="N-terminal domain of ligase-like"/>
    <property type="match status" value="1"/>
</dbReference>
<dbReference type="InterPro" id="IPR020845">
    <property type="entry name" value="AMP-binding_CS"/>
</dbReference>
<evidence type="ECO:0000256" key="2">
    <source>
        <dbReference type="ARBA" id="ARBA00022840"/>
    </source>
</evidence>
<dbReference type="EMBL" id="MBFU01000865">
    <property type="protein sequence ID" value="PVZ97336.1"/>
    <property type="molecule type" value="Genomic_DNA"/>
</dbReference>
<keyword evidence="5" id="KW-1185">Reference proteome</keyword>
<dbReference type="GO" id="GO:0005783">
    <property type="term" value="C:endoplasmic reticulum"/>
    <property type="evidence" value="ECO:0007669"/>
    <property type="project" value="TreeGrafter"/>
</dbReference>
<dbReference type="PROSITE" id="PS00455">
    <property type="entry name" value="AMP_BINDING"/>
    <property type="match status" value="1"/>
</dbReference>
<dbReference type="InterPro" id="IPR042099">
    <property type="entry name" value="ANL_N_sf"/>
</dbReference>
<dbReference type="SUPFAM" id="SSF56801">
    <property type="entry name" value="Acetyl-CoA synthetase-like"/>
    <property type="match status" value="1"/>
</dbReference>
<feature type="domain" description="AMP-dependent synthetase/ligase" evidence="3">
    <location>
        <begin position="126"/>
        <end position="516"/>
    </location>
</feature>
<proteinExistence type="predicted"/>
<comment type="caution">
    <text evidence="4">The sequence shown here is derived from an EMBL/GenBank/DDBJ whole genome shotgun (WGS) entry which is preliminary data.</text>
</comment>